<dbReference type="AlphaFoldDB" id="A0A2J6R9I0"/>
<evidence type="ECO:0000256" key="6">
    <source>
        <dbReference type="ARBA" id="ARBA00023065"/>
    </source>
</evidence>
<dbReference type="EMBL" id="KZ613952">
    <property type="protein sequence ID" value="PMD35178.1"/>
    <property type="molecule type" value="Genomic_DNA"/>
</dbReference>
<keyword evidence="3 8" id="KW-0813">Transport</keyword>
<evidence type="ECO:0000256" key="2">
    <source>
        <dbReference type="ARBA" id="ARBA00006939"/>
    </source>
</evidence>
<evidence type="ECO:0000256" key="5">
    <source>
        <dbReference type="ARBA" id="ARBA00022989"/>
    </source>
</evidence>
<keyword evidence="11" id="KW-1185">Reference proteome</keyword>
<evidence type="ECO:0000256" key="7">
    <source>
        <dbReference type="ARBA" id="ARBA00023136"/>
    </source>
</evidence>
<proteinExistence type="inferred from homology"/>
<evidence type="ECO:0000256" key="3">
    <source>
        <dbReference type="ARBA" id="ARBA00022448"/>
    </source>
</evidence>
<evidence type="ECO:0000256" key="4">
    <source>
        <dbReference type="ARBA" id="ARBA00022692"/>
    </source>
</evidence>
<dbReference type="Proteomes" id="UP000235786">
    <property type="component" value="Unassembled WGS sequence"/>
</dbReference>
<feature type="transmembrane region" description="Helical" evidence="8">
    <location>
        <begin position="42"/>
        <end position="62"/>
    </location>
</feature>
<evidence type="ECO:0000313" key="11">
    <source>
        <dbReference type="Proteomes" id="UP000235786"/>
    </source>
</evidence>
<evidence type="ECO:0000256" key="1">
    <source>
        <dbReference type="ARBA" id="ARBA00004141"/>
    </source>
</evidence>
<dbReference type="GO" id="GO:0005886">
    <property type="term" value="C:plasma membrane"/>
    <property type="evidence" value="ECO:0007669"/>
    <property type="project" value="TreeGrafter"/>
</dbReference>
<organism evidence="10 11">
    <name type="scientific">Hyaloscypha variabilis (strain UAMH 11265 / GT02V1 / F)</name>
    <name type="common">Meliniomyces variabilis</name>
    <dbReference type="NCBI Taxonomy" id="1149755"/>
    <lineage>
        <taxon>Eukaryota</taxon>
        <taxon>Fungi</taxon>
        <taxon>Dikarya</taxon>
        <taxon>Ascomycota</taxon>
        <taxon>Pezizomycotina</taxon>
        <taxon>Leotiomycetes</taxon>
        <taxon>Helotiales</taxon>
        <taxon>Hyaloscyphaceae</taxon>
        <taxon>Hyaloscypha</taxon>
        <taxon>Hyaloscypha variabilis</taxon>
    </lineage>
</organism>
<feature type="region of interest" description="Disordered" evidence="9">
    <location>
        <begin position="153"/>
        <end position="206"/>
    </location>
</feature>
<dbReference type="PANTHER" id="PTHR11040">
    <property type="entry name" value="ZINC/IRON TRANSPORTER"/>
    <property type="match status" value="1"/>
</dbReference>
<sequence>MSQSFDPQHVNLTDIDPSKIICYLSSLEDGQEDVNAKLRLRIGAIFLLLVFSTLGTLVPLIFRPRKGLCRIGREFYHLARQFGAGVILSTAFMHLLVSAYEEIGSDSCVGMTGNWKGYPWVAAIVLATIMFMFLLHTGAQQYVKNKYGAPEQTSLPQYRQPAPSETNGQSSSSPQGTEPSVDHTPSPQGPPSAIPVPPSRTNAEISEESLIKDEENQAGTVRKNLFPQQLATFCILEFGVLFHSSIIGINLGSNSSSELVTLLVALTFHQLFEGLGVGARLSDIEFPPQWKWLRGLFCALYGSITSIFIAVGLGVRHSYDPGSFTAKIVSGVLDSASCGILIYTGLVELLAKDFIFFEGEKSTKRLVLTAVYVLFGVLIMSLLAKWV</sequence>
<dbReference type="GO" id="GO:0071578">
    <property type="term" value="P:zinc ion import across plasma membrane"/>
    <property type="evidence" value="ECO:0007669"/>
    <property type="project" value="TreeGrafter"/>
</dbReference>
<dbReference type="InterPro" id="IPR004698">
    <property type="entry name" value="Zn/Fe_permease_fun/pln"/>
</dbReference>
<feature type="transmembrane region" description="Helical" evidence="8">
    <location>
        <begin position="366"/>
        <end position="384"/>
    </location>
</feature>
<dbReference type="OrthoDB" id="448280at2759"/>
<dbReference type="InterPro" id="IPR003689">
    <property type="entry name" value="ZIP"/>
</dbReference>
<evidence type="ECO:0000313" key="10">
    <source>
        <dbReference type="EMBL" id="PMD35178.1"/>
    </source>
</evidence>
<dbReference type="PANTHER" id="PTHR11040:SF32">
    <property type="entry name" value="ZINC-REGULATED TRANSPORTER 1"/>
    <property type="match status" value="1"/>
</dbReference>
<dbReference type="NCBIfam" id="TIGR00820">
    <property type="entry name" value="zip"/>
    <property type="match status" value="1"/>
</dbReference>
<gene>
    <name evidence="10" type="ORF">L207DRAFT_435797</name>
</gene>
<reference evidence="10 11" key="1">
    <citation type="submission" date="2016-04" db="EMBL/GenBank/DDBJ databases">
        <title>A degradative enzymes factory behind the ericoid mycorrhizal symbiosis.</title>
        <authorList>
            <consortium name="DOE Joint Genome Institute"/>
            <person name="Martino E."/>
            <person name="Morin E."/>
            <person name="Grelet G."/>
            <person name="Kuo A."/>
            <person name="Kohler A."/>
            <person name="Daghino S."/>
            <person name="Barry K."/>
            <person name="Choi C."/>
            <person name="Cichocki N."/>
            <person name="Clum A."/>
            <person name="Copeland A."/>
            <person name="Hainaut M."/>
            <person name="Haridas S."/>
            <person name="Labutti K."/>
            <person name="Lindquist E."/>
            <person name="Lipzen A."/>
            <person name="Khouja H.-R."/>
            <person name="Murat C."/>
            <person name="Ohm R."/>
            <person name="Olson A."/>
            <person name="Spatafora J."/>
            <person name="Veneault-Fourrey C."/>
            <person name="Henrissat B."/>
            <person name="Grigoriev I."/>
            <person name="Martin F."/>
            <person name="Perotto S."/>
        </authorList>
    </citation>
    <scope>NUCLEOTIDE SEQUENCE [LARGE SCALE GENOMIC DNA]</scope>
    <source>
        <strain evidence="10 11">F</strain>
    </source>
</reference>
<feature type="compositionally biased region" description="Polar residues" evidence="9">
    <location>
        <begin position="153"/>
        <end position="186"/>
    </location>
</feature>
<name>A0A2J6R9I0_HYAVF</name>
<protein>
    <submittedName>
        <fullName evidence="10">Zinc-regulated transporter 1</fullName>
    </submittedName>
</protein>
<feature type="transmembrane region" description="Helical" evidence="8">
    <location>
        <begin position="230"/>
        <end position="253"/>
    </location>
</feature>
<dbReference type="GO" id="GO:0000006">
    <property type="term" value="F:high-affinity zinc transmembrane transporter activity"/>
    <property type="evidence" value="ECO:0007669"/>
    <property type="project" value="TreeGrafter"/>
</dbReference>
<keyword evidence="4 8" id="KW-0812">Transmembrane</keyword>
<dbReference type="Pfam" id="PF02535">
    <property type="entry name" value="Zip"/>
    <property type="match status" value="1"/>
</dbReference>
<feature type="transmembrane region" description="Helical" evidence="8">
    <location>
        <begin position="328"/>
        <end position="346"/>
    </location>
</feature>
<feature type="transmembrane region" description="Helical" evidence="8">
    <location>
        <begin position="120"/>
        <end position="139"/>
    </location>
</feature>
<evidence type="ECO:0000256" key="9">
    <source>
        <dbReference type="SAM" id="MobiDB-lite"/>
    </source>
</evidence>
<keyword evidence="7 8" id="KW-0472">Membrane</keyword>
<comment type="caution">
    <text evidence="8">Lacks conserved residue(s) required for the propagation of feature annotation.</text>
</comment>
<accession>A0A2J6R9I0</accession>
<comment type="similarity">
    <text evidence="2 8">Belongs to the ZIP transporter (TC 2.A.5) family.</text>
</comment>
<keyword evidence="6 8" id="KW-0406">Ion transport</keyword>
<feature type="compositionally biased region" description="Pro residues" evidence="9">
    <location>
        <begin position="187"/>
        <end position="198"/>
    </location>
</feature>
<keyword evidence="5 8" id="KW-1133">Transmembrane helix</keyword>
<comment type="subcellular location">
    <subcellularLocation>
        <location evidence="1 8">Membrane</location>
        <topology evidence="1 8">Multi-pass membrane protein</topology>
    </subcellularLocation>
</comment>
<evidence type="ECO:0000256" key="8">
    <source>
        <dbReference type="RuleBase" id="RU362088"/>
    </source>
</evidence>
<feature type="transmembrane region" description="Helical" evidence="8">
    <location>
        <begin position="293"/>
        <end position="316"/>
    </location>
</feature>
<feature type="transmembrane region" description="Helical" evidence="8">
    <location>
        <begin position="82"/>
        <end position="100"/>
    </location>
</feature>
<dbReference type="STRING" id="1149755.A0A2J6R9I0"/>